<feature type="compositionally biased region" description="Polar residues" evidence="7">
    <location>
        <begin position="152"/>
        <end position="162"/>
    </location>
</feature>
<dbReference type="Proteomes" id="UP000655225">
    <property type="component" value="Unassembled WGS sequence"/>
</dbReference>
<name>A0A834ZL63_TETSI</name>
<dbReference type="GO" id="GO:0004672">
    <property type="term" value="F:protein kinase activity"/>
    <property type="evidence" value="ECO:0007669"/>
    <property type="project" value="InterPro"/>
</dbReference>
<dbReference type="InterPro" id="IPR001611">
    <property type="entry name" value="Leu-rich_rpt"/>
</dbReference>
<dbReference type="SUPFAM" id="SSF52058">
    <property type="entry name" value="L domain-like"/>
    <property type="match status" value="1"/>
</dbReference>
<evidence type="ECO:0000259" key="9">
    <source>
        <dbReference type="PROSITE" id="PS50011"/>
    </source>
</evidence>
<proteinExistence type="predicted"/>
<keyword evidence="3 8" id="KW-0812">Transmembrane</keyword>
<evidence type="ECO:0000256" key="3">
    <source>
        <dbReference type="ARBA" id="ARBA00022692"/>
    </source>
</evidence>
<feature type="region of interest" description="Disordered" evidence="7">
    <location>
        <begin position="142"/>
        <end position="162"/>
    </location>
</feature>
<evidence type="ECO:0000313" key="11">
    <source>
        <dbReference type="Proteomes" id="UP000655225"/>
    </source>
</evidence>
<keyword evidence="5 8" id="KW-1133">Transmembrane helix</keyword>
<dbReference type="InterPro" id="IPR000719">
    <property type="entry name" value="Prot_kinase_dom"/>
</dbReference>
<evidence type="ECO:0000256" key="7">
    <source>
        <dbReference type="SAM" id="MobiDB-lite"/>
    </source>
</evidence>
<evidence type="ECO:0000256" key="1">
    <source>
        <dbReference type="ARBA" id="ARBA00004370"/>
    </source>
</evidence>
<evidence type="ECO:0000256" key="4">
    <source>
        <dbReference type="ARBA" id="ARBA00022737"/>
    </source>
</evidence>
<dbReference type="PANTHER" id="PTHR48010">
    <property type="entry name" value="OS05G0588300 PROTEIN"/>
    <property type="match status" value="1"/>
</dbReference>
<dbReference type="OrthoDB" id="4062651at2759"/>
<comment type="caution">
    <text evidence="10">The sequence shown here is derived from an EMBL/GenBank/DDBJ whole genome shotgun (WGS) entry which is preliminary data.</text>
</comment>
<dbReference type="Pfam" id="PF00560">
    <property type="entry name" value="LRR_1"/>
    <property type="match status" value="3"/>
</dbReference>
<keyword evidence="4" id="KW-0677">Repeat</keyword>
<keyword evidence="11" id="KW-1185">Reference proteome</keyword>
<evidence type="ECO:0000256" key="2">
    <source>
        <dbReference type="ARBA" id="ARBA00022614"/>
    </source>
</evidence>
<reference evidence="10 11" key="1">
    <citation type="submission" date="2020-04" db="EMBL/GenBank/DDBJ databases">
        <title>Plant Genome Project.</title>
        <authorList>
            <person name="Zhang R.-G."/>
        </authorList>
    </citation>
    <scope>NUCLEOTIDE SEQUENCE [LARGE SCALE GENOMIC DNA]</scope>
    <source>
        <strain evidence="10">YNK0</strain>
        <tissue evidence="10">Leaf</tissue>
    </source>
</reference>
<organism evidence="10 11">
    <name type="scientific">Tetracentron sinense</name>
    <name type="common">Spur-leaf</name>
    <dbReference type="NCBI Taxonomy" id="13715"/>
    <lineage>
        <taxon>Eukaryota</taxon>
        <taxon>Viridiplantae</taxon>
        <taxon>Streptophyta</taxon>
        <taxon>Embryophyta</taxon>
        <taxon>Tracheophyta</taxon>
        <taxon>Spermatophyta</taxon>
        <taxon>Magnoliopsida</taxon>
        <taxon>Trochodendrales</taxon>
        <taxon>Trochodendraceae</taxon>
        <taxon>Tetracentron</taxon>
    </lineage>
</organism>
<dbReference type="InterPro" id="IPR011009">
    <property type="entry name" value="Kinase-like_dom_sf"/>
</dbReference>
<accession>A0A834ZL63</accession>
<dbReference type="PROSITE" id="PS50011">
    <property type="entry name" value="PROTEIN_KINASE_DOM"/>
    <property type="match status" value="1"/>
</dbReference>
<dbReference type="Pfam" id="PF00069">
    <property type="entry name" value="Pkinase"/>
    <property type="match status" value="1"/>
</dbReference>
<feature type="domain" description="Protein kinase" evidence="9">
    <location>
        <begin position="345"/>
        <end position="504"/>
    </location>
</feature>
<dbReference type="FunFam" id="3.80.10.10:FF:000383">
    <property type="entry name" value="Leucine-rich repeat receptor protein kinase EMS1"/>
    <property type="match status" value="1"/>
</dbReference>
<dbReference type="PANTHER" id="PTHR48010:SF96">
    <property type="entry name" value="OS05G0595800 PROTEIN"/>
    <property type="match status" value="1"/>
</dbReference>
<dbReference type="EMBL" id="JABCRI010000004">
    <property type="protein sequence ID" value="KAF8407108.1"/>
    <property type="molecule type" value="Genomic_DNA"/>
</dbReference>
<dbReference type="SMR" id="A0A834ZL63"/>
<evidence type="ECO:0000256" key="6">
    <source>
        <dbReference type="ARBA" id="ARBA00023136"/>
    </source>
</evidence>
<protein>
    <recommendedName>
        <fullName evidence="9">Protein kinase domain-containing protein</fullName>
    </recommendedName>
</protein>
<keyword evidence="6 8" id="KW-0472">Membrane</keyword>
<dbReference type="AlphaFoldDB" id="A0A834ZL63"/>
<dbReference type="SUPFAM" id="SSF56112">
    <property type="entry name" value="Protein kinase-like (PK-like)"/>
    <property type="match status" value="1"/>
</dbReference>
<dbReference type="InterPro" id="IPR050994">
    <property type="entry name" value="At_inactive_RLKs"/>
</dbReference>
<dbReference type="FunFam" id="3.30.200.20:FF:000666">
    <property type="entry name" value="Kinase family with leucine-rich repeat domain-containing protein"/>
    <property type="match status" value="1"/>
</dbReference>
<dbReference type="GO" id="GO:0005524">
    <property type="term" value="F:ATP binding"/>
    <property type="evidence" value="ECO:0007669"/>
    <property type="project" value="InterPro"/>
</dbReference>
<evidence type="ECO:0000256" key="8">
    <source>
        <dbReference type="SAM" id="Phobius"/>
    </source>
</evidence>
<keyword evidence="2" id="KW-0433">Leucine-rich repeat</keyword>
<dbReference type="InterPro" id="IPR032675">
    <property type="entry name" value="LRR_dom_sf"/>
</dbReference>
<gene>
    <name evidence="10" type="ORF">HHK36_006233</name>
</gene>
<comment type="subcellular location">
    <subcellularLocation>
        <location evidence="1">Membrane</location>
    </subcellularLocation>
</comment>
<evidence type="ECO:0000256" key="5">
    <source>
        <dbReference type="ARBA" id="ARBA00022989"/>
    </source>
</evidence>
<dbReference type="Gene3D" id="1.10.510.10">
    <property type="entry name" value="Transferase(Phosphotransferase) domain 1"/>
    <property type="match status" value="1"/>
</dbReference>
<sequence length="504" mass="56619">MNHMAFSEAAQHDLAHAFTKIIDRHGKECFKADSVIRQPPAIPKSTHASVTFTNADMMAPRSDHNRPLYIIATLMKYLSPLFALLVEEVHDIKSFRATSQIRWCDEWLVEGGRNCCGIHRVVPATGRRFGASTAQSLESYFATRTSPEESRPSSATSKTSQRSIYPQISGHLPSVIISWTSLATLNLSRNQLSGEIPSAIGFLPDLIDLDLSENQFSGQIPPEIGLLRLTSLNLSSNQLTGRIPAEFENLAFDGSFLNNHGLCARKPIINLRACYSEPRESRNLSSRLLSMVLVLAIAVFLVAVFFALLMIRHYLRKKHGRDIANWKLISFQRLNFTESNILSSLIENNLIWSGGSGKVYHVTINHSGEAVAVKRIWNNRKLDQNLEKEFLAEVQILGTIRHSNIVKLLCCISNENSKLLVYEYMENCSLDRWLHAKKRSLSVSGSALSGTLLQTDVWREEGWERYDVAPLLSSTEANYLSSYERSQPKIKSNDEDGHSLAYNV</sequence>
<dbReference type="Gene3D" id="3.80.10.10">
    <property type="entry name" value="Ribonuclease Inhibitor"/>
    <property type="match status" value="1"/>
</dbReference>
<dbReference type="GO" id="GO:0016020">
    <property type="term" value="C:membrane"/>
    <property type="evidence" value="ECO:0007669"/>
    <property type="project" value="UniProtKB-SubCell"/>
</dbReference>
<feature type="transmembrane region" description="Helical" evidence="8">
    <location>
        <begin position="288"/>
        <end position="311"/>
    </location>
</feature>
<evidence type="ECO:0000313" key="10">
    <source>
        <dbReference type="EMBL" id="KAF8407108.1"/>
    </source>
</evidence>